<dbReference type="Proteomes" id="UP001275084">
    <property type="component" value="Unassembled WGS sequence"/>
</dbReference>
<evidence type="ECO:0000313" key="2">
    <source>
        <dbReference type="EMBL" id="KAK3357236.1"/>
    </source>
</evidence>
<gene>
    <name evidence="2" type="ORF">B0T25DRAFT_151313</name>
</gene>
<evidence type="ECO:0000256" key="1">
    <source>
        <dbReference type="SAM" id="SignalP"/>
    </source>
</evidence>
<keyword evidence="3" id="KW-1185">Reference proteome</keyword>
<feature type="chain" id="PRO_5042607314" evidence="1">
    <location>
        <begin position="20"/>
        <end position="128"/>
    </location>
</feature>
<feature type="signal peptide" evidence="1">
    <location>
        <begin position="1"/>
        <end position="19"/>
    </location>
</feature>
<sequence length="128" mass="13714">MMHNILILALLAALTVTTAMPISRRELGGVLICNGANAQGHCEHGEYELDKCYDLAAPLYQNASTFAPDGEAFYCYPYATSCGGVCMSPTGCTLGAVSFFYGHKFDLGAVGWEKGVASFECHRNETTS</sequence>
<organism evidence="2 3">
    <name type="scientific">Lasiosphaeria hispida</name>
    <dbReference type="NCBI Taxonomy" id="260671"/>
    <lineage>
        <taxon>Eukaryota</taxon>
        <taxon>Fungi</taxon>
        <taxon>Dikarya</taxon>
        <taxon>Ascomycota</taxon>
        <taxon>Pezizomycotina</taxon>
        <taxon>Sordariomycetes</taxon>
        <taxon>Sordariomycetidae</taxon>
        <taxon>Sordariales</taxon>
        <taxon>Lasiosphaeriaceae</taxon>
        <taxon>Lasiosphaeria</taxon>
    </lineage>
</organism>
<dbReference type="EMBL" id="JAUIQD010000003">
    <property type="protein sequence ID" value="KAK3357236.1"/>
    <property type="molecule type" value="Genomic_DNA"/>
</dbReference>
<reference evidence="2" key="2">
    <citation type="submission" date="2023-06" db="EMBL/GenBank/DDBJ databases">
        <authorList>
            <consortium name="Lawrence Berkeley National Laboratory"/>
            <person name="Haridas S."/>
            <person name="Hensen N."/>
            <person name="Bonometti L."/>
            <person name="Westerberg I."/>
            <person name="Brannstrom I.O."/>
            <person name="Guillou S."/>
            <person name="Cros-Aarteil S."/>
            <person name="Calhoun S."/>
            <person name="Kuo A."/>
            <person name="Mondo S."/>
            <person name="Pangilinan J."/>
            <person name="Riley R."/>
            <person name="Labutti K."/>
            <person name="Andreopoulos B."/>
            <person name="Lipzen A."/>
            <person name="Chen C."/>
            <person name="Yanf M."/>
            <person name="Daum C."/>
            <person name="Ng V."/>
            <person name="Clum A."/>
            <person name="Steindorff A."/>
            <person name="Ohm R."/>
            <person name="Martin F."/>
            <person name="Silar P."/>
            <person name="Natvig D."/>
            <person name="Lalanne C."/>
            <person name="Gautier V."/>
            <person name="Ament-Velasquez S.L."/>
            <person name="Kruys A."/>
            <person name="Hutchinson M.I."/>
            <person name="Powell A.J."/>
            <person name="Barry K."/>
            <person name="Miller A.N."/>
            <person name="Grigoriev I.V."/>
            <person name="Debuchy R."/>
            <person name="Gladieux P."/>
            <person name="Thoren M.H."/>
            <person name="Johannesson H."/>
        </authorList>
    </citation>
    <scope>NUCLEOTIDE SEQUENCE</scope>
    <source>
        <strain evidence="2">CBS 955.72</strain>
    </source>
</reference>
<evidence type="ECO:0000313" key="3">
    <source>
        <dbReference type="Proteomes" id="UP001275084"/>
    </source>
</evidence>
<name>A0AAJ0MFZ5_9PEZI</name>
<proteinExistence type="predicted"/>
<keyword evidence="1" id="KW-0732">Signal</keyword>
<comment type="caution">
    <text evidence="2">The sequence shown here is derived from an EMBL/GenBank/DDBJ whole genome shotgun (WGS) entry which is preliminary data.</text>
</comment>
<protein>
    <submittedName>
        <fullName evidence="2">Uncharacterized protein</fullName>
    </submittedName>
</protein>
<accession>A0AAJ0MFZ5</accession>
<reference evidence="2" key="1">
    <citation type="journal article" date="2023" name="Mol. Phylogenet. Evol.">
        <title>Genome-scale phylogeny and comparative genomics of the fungal order Sordariales.</title>
        <authorList>
            <person name="Hensen N."/>
            <person name="Bonometti L."/>
            <person name="Westerberg I."/>
            <person name="Brannstrom I.O."/>
            <person name="Guillou S."/>
            <person name="Cros-Aarteil S."/>
            <person name="Calhoun S."/>
            <person name="Haridas S."/>
            <person name="Kuo A."/>
            <person name="Mondo S."/>
            <person name="Pangilinan J."/>
            <person name="Riley R."/>
            <person name="LaButti K."/>
            <person name="Andreopoulos B."/>
            <person name="Lipzen A."/>
            <person name="Chen C."/>
            <person name="Yan M."/>
            <person name="Daum C."/>
            <person name="Ng V."/>
            <person name="Clum A."/>
            <person name="Steindorff A."/>
            <person name="Ohm R.A."/>
            <person name="Martin F."/>
            <person name="Silar P."/>
            <person name="Natvig D.O."/>
            <person name="Lalanne C."/>
            <person name="Gautier V."/>
            <person name="Ament-Velasquez S.L."/>
            <person name="Kruys A."/>
            <person name="Hutchinson M.I."/>
            <person name="Powell A.J."/>
            <person name="Barry K."/>
            <person name="Miller A.N."/>
            <person name="Grigoriev I.V."/>
            <person name="Debuchy R."/>
            <person name="Gladieux P."/>
            <person name="Hiltunen Thoren M."/>
            <person name="Johannesson H."/>
        </authorList>
    </citation>
    <scope>NUCLEOTIDE SEQUENCE</scope>
    <source>
        <strain evidence="2">CBS 955.72</strain>
    </source>
</reference>
<dbReference type="AlphaFoldDB" id="A0AAJ0MFZ5"/>